<proteinExistence type="predicted"/>
<organism evidence="1 2">
    <name type="scientific">Roseovarius indicus</name>
    <dbReference type="NCBI Taxonomy" id="540747"/>
    <lineage>
        <taxon>Bacteria</taxon>
        <taxon>Pseudomonadati</taxon>
        <taxon>Pseudomonadota</taxon>
        <taxon>Alphaproteobacteria</taxon>
        <taxon>Rhodobacterales</taxon>
        <taxon>Roseobacteraceae</taxon>
        <taxon>Roseovarius</taxon>
    </lineage>
</organism>
<dbReference type="Proteomes" id="UP000325785">
    <property type="component" value="Chromosome"/>
</dbReference>
<dbReference type="EMBL" id="CP031598">
    <property type="protein sequence ID" value="QEW29347.1"/>
    <property type="molecule type" value="Genomic_DNA"/>
</dbReference>
<dbReference type="KEGG" id="rid:RIdsm_05191"/>
<accession>A0A5P3AJ15</accession>
<evidence type="ECO:0000313" key="1">
    <source>
        <dbReference type="EMBL" id="QEW29347.1"/>
    </source>
</evidence>
<reference evidence="1 2" key="1">
    <citation type="submission" date="2018-08" db="EMBL/GenBank/DDBJ databases">
        <title>Genetic Globetrotter - A new plasmid hitch-hiking vast phylogenetic and geographic distances.</title>
        <authorList>
            <person name="Vollmers J."/>
            <person name="Petersen J."/>
        </authorList>
    </citation>
    <scope>NUCLEOTIDE SEQUENCE [LARGE SCALE GENOMIC DNA]</scope>
    <source>
        <strain evidence="1 2">DSM 26383</strain>
    </source>
</reference>
<protein>
    <submittedName>
        <fullName evidence="1">Uncharacterized protein</fullName>
    </submittedName>
</protein>
<name>A0A5P3AJ15_9RHOB</name>
<sequence>MLRTISIGTSILAQGLYVASLPDGRITVSVGGKTLSGRPVSKAA</sequence>
<gene>
    <name evidence="1" type="ORF">RIdsm_05191</name>
</gene>
<evidence type="ECO:0000313" key="2">
    <source>
        <dbReference type="Proteomes" id="UP000325785"/>
    </source>
</evidence>
<dbReference type="AlphaFoldDB" id="A0A5P3AJ15"/>